<keyword evidence="2" id="KW-0238">DNA-binding</keyword>
<proteinExistence type="predicted"/>
<organism evidence="5 6">
    <name type="scientific">Rothia kristinae</name>
    <dbReference type="NCBI Taxonomy" id="37923"/>
    <lineage>
        <taxon>Bacteria</taxon>
        <taxon>Bacillati</taxon>
        <taxon>Actinomycetota</taxon>
        <taxon>Actinomycetes</taxon>
        <taxon>Micrococcales</taxon>
        <taxon>Micrococcaceae</taxon>
        <taxon>Rothia</taxon>
    </lineage>
</organism>
<dbReference type="SUPFAM" id="SSF53822">
    <property type="entry name" value="Periplasmic binding protein-like I"/>
    <property type="match status" value="1"/>
</dbReference>
<dbReference type="SMART" id="SM00354">
    <property type="entry name" value="HTH_LACI"/>
    <property type="match status" value="1"/>
</dbReference>
<evidence type="ECO:0000313" key="6">
    <source>
        <dbReference type="Proteomes" id="UP000179540"/>
    </source>
</evidence>
<evidence type="ECO:0000313" key="5">
    <source>
        <dbReference type="EMBL" id="OIJ33867.1"/>
    </source>
</evidence>
<dbReference type="RefSeq" id="WP_075515578.1">
    <property type="nucleotide sequence ID" value="NZ_MODZ01000020.1"/>
</dbReference>
<dbReference type="InterPro" id="IPR000843">
    <property type="entry name" value="HTH_LacI"/>
</dbReference>
<reference evidence="5 6" key="1">
    <citation type="submission" date="2016-10" db="EMBL/GenBank/DDBJ databases">
        <title>Draft genome sequence of strain LCT isolated from the Shenzhou X spacecraft of China.</title>
        <authorList>
            <person name="Huang B."/>
        </authorList>
    </citation>
    <scope>NUCLEOTIDE SEQUENCE [LARGE SCALE GENOMIC DNA]</scope>
    <source>
        <strain evidence="5 6">LCT-H5</strain>
    </source>
</reference>
<dbReference type="Proteomes" id="UP000179540">
    <property type="component" value="Unassembled WGS sequence"/>
</dbReference>
<dbReference type="Gene3D" id="1.10.260.40">
    <property type="entry name" value="lambda repressor-like DNA-binding domains"/>
    <property type="match status" value="1"/>
</dbReference>
<evidence type="ECO:0000256" key="2">
    <source>
        <dbReference type="ARBA" id="ARBA00023125"/>
    </source>
</evidence>
<evidence type="ECO:0000256" key="1">
    <source>
        <dbReference type="ARBA" id="ARBA00023015"/>
    </source>
</evidence>
<evidence type="ECO:0000259" key="4">
    <source>
        <dbReference type="PROSITE" id="PS50932"/>
    </source>
</evidence>
<dbReference type="InterPro" id="IPR028082">
    <property type="entry name" value="Peripla_BP_I"/>
</dbReference>
<dbReference type="InterPro" id="IPR010982">
    <property type="entry name" value="Lambda_DNA-bd_dom_sf"/>
</dbReference>
<dbReference type="SUPFAM" id="SSF47413">
    <property type="entry name" value="lambda repressor-like DNA-binding domains"/>
    <property type="match status" value="1"/>
</dbReference>
<dbReference type="Pfam" id="PF00356">
    <property type="entry name" value="LacI"/>
    <property type="match status" value="1"/>
</dbReference>
<name>A0A1S2MUZ8_9MICC</name>
<dbReference type="GO" id="GO:0000976">
    <property type="term" value="F:transcription cis-regulatory region binding"/>
    <property type="evidence" value="ECO:0007669"/>
    <property type="project" value="TreeGrafter"/>
</dbReference>
<keyword evidence="3" id="KW-0804">Transcription</keyword>
<gene>
    <name evidence="5" type="ORF">BK826_10445</name>
</gene>
<dbReference type="CDD" id="cd06267">
    <property type="entry name" value="PBP1_LacI_sugar_binding-like"/>
    <property type="match status" value="1"/>
</dbReference>
<dbReference type="EMBL" id="MODZ01000020">
    <property type="protein sequence ID" value="OIJ33867.1"/>
    <property type="molecule type" value="Genomic_DNA"/>
</dbReference>
<dbReference type="Pfam" id="PF13377">
    <property type="entry name" value="Peripla_BP_3"/>
    <property type="match status" value="1"/>
</dbReference>
<dbReference type="PROSITE" id="PS50932">
    <property type="entry name" value="HTH_LACI_2"/>
    <property type="match status" value="1"/>
</dbReference>
<keyword evidence="1" id="KW-0805">Transcription regulation</keyword>
<accession>A0A1S2MUZ8</accession>
<dbReference type="PANTHER" id="PTHR30146:SF109">
    <property type="entry name" value="HTH-TYPE TRANSCRIPTIONAL REGULATOR GALS"/>
    <property type="match status" value="1"/>
</dbReference>
<evidence type="ECO:0000256" key="3">
    <source>
        <dbReference type="ARBA" id="ARBA00023163"/>
    </source>
</evidence>
<feature type="domain" description="HTH lacI-type" evidence="4">
    <location>
        <begin position="8"/>
        <end position="62"/>
    </location>
</feature>
<dbReference type="InterPro" id="IPR046335">
    <property type="entry name" value="LacI/GalR-like_sensor"/>
</dbReference>
<dbReference type="Gene3D" id="3.40.50.2300">
    <property type="match status" value="2"/>
</dbReference>
<dbReference type="OrthoDB" id="3510266at2"/>
<dbReference type="GO" id="GO:0003700">
    <property type="term" value="F:DNA-binding transcription factor activity"/>
    <property type="evidence" value="ECO:0007669"/>
    <property type="project" value="TreeGrafter"/>
</dbReference>
<protein>
    <recommendedName>
        <fullName evidence="4">HTH lacI-type domain-containing protein</fullName>
    </recommendedName>
</protein>
<dbReference type="CDD" id="cd01392">
    <property type="entry name" value="HTH_LacI"/>
    <property type="match status" value="1"/>
</dbReference>
<dbReference type="PRINTS" id="PR00036">
    <property type="entry name" value="HTHLACI"/>
</dbReference>
<comment type="caution">
    <text evidence="5">The sequence shown here is derived from an EMBL/GenBank/DDBJ whole genome shotgun (WGS) entry which is preliminary data.</text>
</comment>
<sequence length="342" mass="37244">MTEKRPIATIADVARLAGVSTATVSRTLRRPSLVSGPTRARVLSAADALSYSLTKSASSLASGRTEHIALLNGGSLNQWFTSEIINGAYTVIHEHHLDLTVYRARDTSERREFFETLPARRNADAMLVTSFNLSPDEFAILQRLGMPIVLLNMLTPGHTNVSIDDAAAGRDVARLLLELGHDTLAYVGPEPGHRGLSWSSDARWTGFHDEIRTRAPFASVSMVRLPAPLVTDAAQHAVSELLARRPRPKAIFVQLDELAIPIMFRLRQRGIRIPEDISVIGFDDHPLAKDLGLTTVRQPVGDIGARGADLAIRLIADDAGTRHEVLVPTTIIERSTTAGPAR</sequence>
<dbReference type="AlphaFoldDB" id="A0A1S2MUZ8"/>
<dbReference type="PANTHER" id="PTHR30146">
    <property type="entry name" value="LACI-RELATED TRANSCRIPTIONAL REPRESSOR"/>
    <property type="match status" value="1"/>
</dbReference>